<evidence type="ECO:0000313" key="1">
    <source>
        <dbReference type="EMBL" id="CAB4168075.1"/>
    </source>
</evidence>
<dbReference type="InterPro" id="IPR023214">
    <property type="entry name" value="HAD_sf"/>
</dbReference>
<gene>
    <name evidence="4" type="ORF">UFOVP1666_156</name>
    <name evidence="1" type="ORF">UFOVP867_111</name>
    <name evidence="2" type="ORF">UFOVP913_87</name>
    <name evidence="3" type="ORF">UFOVP993_140</name>
</gene>
<evidence type="ECO:0000313" key="2">
    <source>
        <dbReference type="EMBL" id="CAB4170696.1"/>
    </source>
</evidence>
<proteinExistence type="predicted"/>
<accession>A0A6J5T8N9</accession>
<evidence type="ECO:0000313" key="4">
    <source>
        <dbReference type="EMBL" id="CAB4223204.1"/>
    </source>
</evidence>
<dbReference type="Gene3D" id="3.40.50.1000">
    <property type="entry name" value="HAD superfamily/HAD-like"/>
    <property type="match status" value="1"/>
</dbReference>
<protein>
    <submittedName>
        <fullName evidence="4">Uncharacterized protein</fullName>
    </submittedName>
</protein>
<sequence>MLPNKDGSLTIFDIDDTLFHTTAKIGVVSNGKVIKTLSNQEFNKYNAASGETFDFAEFQDAKKFFKESKPISRMLDKAKIILKNSEKNINSKVIIITARTNFDNKEVFLSTFRKHGFAIDKVRVERAGRIEGDFIPAFKKVIIIRSYLNTRKYSKVRLFDDSMSNLKEFLKLGREFPSVKFEAFFANPDGSVKTIKGM</sequence>
<evidence type="ECO:0000313" key="3">
    <source>
        <dbReference type="EMBL" id="CAB4177038.1"/>
    </source>
</evidence>
<organism evidence="4">
    <name type="scientific">uncultured Caudovirales phage</name>
    <dbReference type="NCBI Taxonomy" id="2100421"/>
    <lineage>
        <taxon>Viruses</taxon>
        <taxon>Duplodnaviria</taxon>
        <taxon>Heunggongvirae</taxon>
        <taxon>Uroviricota</taxon>
        <taxon>Caudoviricetes</taxon>
        <taxon>Peduoviridae</taxon>
        <taxon>Maltschvirus</taxon>
        <taxon>Maltschvirus maltsch</taxon>
    </lineage>
</organism>
<dbReference type="EMBL" id="LR796858">
    <property type="protein sequence ID" value="CAB4170696.1"/>
    <property type="molecule type" value="Genomic_DNA"/>
</dbReference>
<dbReference type="EMBL" id="LR796944">
    <property type="protein sequence ID" value="CAB4177038.1"/>
    <property type="molecule type" value="Genomic_DNA"/>
</dbReference>
<dbReference type="EMBL" id="LR797534">
    <property type="protein sequence ID" value="CAB4223204.1"/>
    <property type="molecule type" value="Genomic_DNA"/>
</dbReference>
<dbReference type="EMBL" id="LR796815">
    <property type="protein sequence ID" value="CAB4168075.1"/>
    <property type="molecule type" value="Genomic_DNA"/>
</dbReference>
<name>A0A6J5T8N9_9CAUD</name>
<reference evidence="4" key="1">
    <citation type="submission" date="2020-05" db="EMBL/GenBank/DDBJ databases">
        <authorList>
            <person name="Chiriac C."/>
            <person name="Salcher M."/>
            <person name="Ghai R."/>
            <person name="Kavagutti S V."/>
        </authorList>
    </citation>
    <scope>NUCLEOTIDE SEQUENCE</scope>
</reference>